<evidence type="ECO:0000313" key="1">
    <source>
        <dbReference type="EMBL" id="ODN43672.1"/>
    </source>
</evidence>
<sequence>MAKKVFVFDIDETLLSSRPNIDKILNKVSKTPSSYDPYGGYFGTCYSINKQKMKSIMESIIAEGHAIAFVTAGNIEKYEIRSFVEKEYGIDLGDSFLYFNDQLDKTPALKEIQRHYKCKPQDLIFTDNAEYHLHPARKEGFTTIYADNNFFDKTDGANYTKELESQLRSSLDISLVESEYEVIDKDEWVDLGDSKSSFIFFEKSKERQKESPLDSEWALV</sequence>
<proteinExistence type="predicted"/>
<evidence type="ECO:0008006" key="3">
    <source>
        <dbReference type="Google" id="ProtNLM"/>
    </source>
</evidence>
<dbReference type="InterPro" id="IPR023214">
    <property type="entry name" value="HAD_sf"/>
</dbReference>
<protein>
    <recommendedName>
        <fullName evidence="3">FCP1 homology domain-containing protein</fullName>
    </recommendedName>
</protein>
<keyword evidence="2" id="KW-1185">Reference proteome</keyword>
<dbReference type="EMBL" id="MDTU01000001">
    <property type="protein sequence ID" value="ODN43672.1"/>
    <property type="molecule type" value="Genomic_DNA"/>
</dbReference>
<organism evidence="1 2">
    <name type="scientific">Piscirickettsia litoralis</name>
    <dbReference type="NCBI Taxonomy" id="1891921"/>
    <lineage>
        <taxon>Bacteria</taxon>
        <taxon>Pseudomonadati</taxon>
        <taxon>Pseudomonadota</taxon>
        <taxon>Gammaproteobacteria</taxon>
        <taxon>Thiotrichales</taxon>
        <taxon>Piscirickettsiaceae</taxon>
        <taxon>Piscirickettsia</taxon>
    </lineage>
</organism>
<dbReference type="SUPFAM" id="SSF56784">
    <property type="entry name" value="HAD-like"/>
    <property type="match status" value="1"/>
</dbReference>
<accession>A0ABX3A615</accession>
<name>A0ABX3A615_9GAMM</name>
<evidence type="ECO:0000313" key="2">
    <source>
        <dbReference type="Proteomes" id="UP000094329"/>
    </source>
</evidence>
<comment type="caution">
    <text evidence="1">The sequence shown here is derived from an EMBL/GenBank/DDBJ whole genome shotgun (WGS) entry which is preliminary data.</text>
</comment>
<reference evidence="1 2" key="1">
    <citation type="submission" date="2016-08" db="EMBL/GenBank/DDBJ databases">
        <title>Draft genome sequence of Candidatus Piscirickettsia litoralis, from seawater.</title>
        <authorList>
            <person name="Wan X."/>
            <person name="Lee A.J."/>
            <person name="Hou S."/>
            <person name="Donachie S.P."/>
        </authorList>
    </citation>
    <scope>NUCLEOTIDE SEQUENCE [LARGE SCALE GENOMIC DNA]</scope>
    <source>
        <strain evidence="1 2">Y2</strain>
    </source>
</reference>
<dbReference type="RefSeq" id="WP_069313469.1">
    <property type="nucleotide sequence ID" value="NZ_MDTU01000001.1"/>
</dbReference>
<dbReference type="InterPro" id="IPR036412">
    <property type="entry name" value="HAD-like_sf"/>
</dbReference>
<dbReference type="Proteomes" id="UP000094329">
    <property type="component" value="Unassembled WGS sequence"/>
</dbReference>
<gene>
    <name evidence="1" type="ORF">BGC07_13130</name>
</gene>
<dbReference type="Gene3D" id="3.40.50.1000">
    <property type="entry name" value="HAD superfamily/HAD-like"/>
    <property type="match status" value="1"/>
</dbReference>